<comment type="caution">
    <text evidence="2">The sequence shown here is derived from an EMBL/GenBank/DDBJ whole genome shotgun (WGS) entry which is preliminary data.</text>
</comment>
<dbReference type="RefSeq" id="WP_341725336.1">
    <property type="nucleotide sequence ID" value="NZ_JBBWWT010000002.1"/>
</dbReference>
<gene>
    <name evidence="2" type="ORF">AAD027_07245</name>
</gene>
<evidence type="ECO:0000313" key="2">
    <source>
        <dbReference type="EMBL" id="MEL1264163.1"/>
    </source>
</evidence>
<dbReference type="InterPro" id="IPR015797">
    <property type="entry name" value="NUDIX_hydrolase-like_dom_sf"/>
</dbReference>
<feature type="chain" id="PRO_5046356140" description="Nudix hydrolase domain-containing protein" evidence="1">
    <location>
        <begin position="20"/>
        <end position="199"/>
    </location>
</feature>
<accession>A0ABU9IYW3</accession>
<keyword evidence="3" id="KW-1185">Reference proteome</keyword>
<feature type="signal peptide" evidence="1">
    <location>
        <begin position="1"/>
        <end position="19"/>
    </location>
</feature>
<dbReference type="EMBL" id="JBBWWT010000002">
    <property type="protein sequence ID" value="MEL1264163.1"/>
    <property type="molecule type" value="Genomic_DNA"/>
</dbReference>
<evidence type="ECO:0000256" key="1">
    <source>
        <dbReference type="SAM" id="SignalP"/>
    </source>
</evidence>
<sequence>MKPIFLLFLLLALPLHVRAGGGDDDNYTTQRLLVFNDRGEVLLQSNAMGWSTPGQRFDTRLSLRASLDSLAGKYGIRIENVALAGMLTYEYGFTTALSTRTHYMARIAGGEPKAPDGTRELRWFSRDEAIAAISADSQKSPPSFVQMTTRMLREPGTIWGGAFHVWQEGDAYRSRVVEPMYPLGATLWTPAGAVSGDPR</sequence>
<evidence type="ECO:0008006" key="4">
    <source>
        <dbReference type="Google" id="ProtNLM"/>
    </source>
</evidence>
<reference evidence="2 3" key="1">
    <citation type="submission" date="2024-04" db="EMBL/GenBank/DDBJ databases">
        <title>Draft genome sequence of Pseudoxanthomonas putridarboris WD12.</title>
        <authorList>
            <person name="Oh J."/>
        </authorList>
    </citation>
    <scope>NUCLEOTIDE SEQUENCE [LARGE SCALE GENOMIC DNA]</scope>
    <source>
        <strain evidence="2 3">WD12</strain>
    </source>
</reference>
<dbReference type="Proteomes" id="UP001459204">
    <property type="component" value="Unassembled WGS sequence"/>
</dbReference>
<protein>
    <recommendedName>
        <fullName evidence="4">Nudix hydrolase domain-containing protein</fullName>
    </recommendedName>
</protein>
<organism evidence="2 3">
    <name type="scientific">Pseudoxanthomonas putridarboris</name>
    <dbReference type="NCBI Taxonomy" id="752605"/>
    <lineage>
        <taxon>Bacteria</taxon>
        <taxon>Pseudomonadati</taxon>
        <taxon>Pseudomonadota</taxon>
        <taxon>Gammaproteobacteria</taxon>
        <taxon>Lysobacterales</taxon>
        <taxon>Lysobacteraceae</taxon>
        <taxon>Pseudoxanthomonas</taxon>
    </lineage>
</organism>
<keyword evidence="1" id="KW-0732">Signal</keyword>
<dbReference type="SUPFAM" id="SSF55811">
    <property type="entry name" value="Nudix"/>
    <property type="match status" value="1"/>
</dbReference>
<evidence type="ECO:0000313" key="3">
    <source>
        <dbReference type="Proteomes" id="UP001459204"/>
    </source>
</evidence>
<name>A0ABU9IYW3_9GAMM</name>
<proteinExistence type="predicted"/>